<dbReference type="InterPro" id="IPR046960">
    <property type="entry name" value="PPR_At4g14850-like_plant"/>
</dbReference>
<keyword evidence="4" id="KW-1185">Reference proteome</keyword>
<comment type="caution">
    <text evidence="3">The sequence shown here is derived from an EMBL/GenBank/DDBJ whole genome shotgun (WGS) entry which is preliminary data.</text>
</comment>
<evidence type="ECO:0000256" key="1">
    <source>
        <dbReference type="ARBA" id="ARBA00022737"/>
    </source>
</evidence>
<dbReference type="Pfam" id="PF13041">
    <property type="entry name" value="PPR_2"/>
    <property type="match status" value="3"/>
</dbReference>
<sequence>MKCQFLSNHNPFSSHHFATLLQKCLKSKSLKPGKQIHALILTSGSDMNSFSLHSKLVGVYASCGCFTSAYSMFQITQNLNVFAYNWIIFALTFHGRFKEAIKYFTLLQKSRDLVPNNYTFSFVLKCCVGLRDLSKGKEVHCMINKFGLQFDSSVVNGLIDMYCKCGCLSYARKVFDKMPKPDVVSWTNMISAYSNVGRLQESQFLFDRMKLEGLEPNEFTWNALIAGYARIGDCDGAFTSFSKMNKSGLIPDVVTWNAMISGFVQSQQTTEAVELFRDMLVAGVKPNTITITGLLPAFGSTGSVNSGREIHGLIYRTNMHINVFVASALIDMYSKCGCIKHARNVFNITPFKNIASWNAMIGCYGKHGMVDSAIELLDKMEDENVQPNQVTLTCVLASCSHGGLVNKGLTLFKSMRESQRVEIRHEHYACVIDILCRSGKVEEAYNLVKELRAEVTDSMIGAFLNGCVVHNRPDLAKKVAGIVMKMELKEPGGLVTLSNIYAGEGEWAKVGELREVMKLQRVQKQPGFSSVYNSI</sequence>
<evidence type="ECO:0000256" key="2">
    <source>
        <dbReference type="PROSITE-ProRule" id="PRU00708"/>
    </source>
</evidence>
<dbReference type="GO" id="GO:0003723">
    <property type="term" value="F:RNA binding"/>
    <property type="evidence" value="ECO:0007669"/>
    <property type="project" value="InterPro"/>
</dbReference>
<dbReference type="InterPro" id="IPR046848">
    <property type="entry name" value="E_motif"/>
</dbReference>
<proteinExistence type="predicted"/>
<name>A0AAP0CS06_9ASTR</name>
<evidence type="ECO:0000313" key="4">
    <source>
        <dbReference type="Proteomes" id="UP001408789"/>
    </source>
</evidence>
<dbReference type="PROSITE" id="PS51375">
    <property type="entry name" value="PPR"/>
    <property type="match status" value="5"/>
</dbReference>
<dbReference type="PANTHER" id="PTHR47926">
    <property type="entry name" value="PENTATRICOPEPTIDE REPEAT-CONTAINING PROTEIN"/>
    <property type="match status" value="1"/>
</dbReference>
<dbReference type="InterPro" id="IPR002885">
    <property type="entry name" value="PPR_rpt"/>
</dbReference>
<keyword evidence="1" id="KW-0677">Repeat</keyword>
<dbReference type="Gene3D" id="1.25.40.10">
    <property type="entry name" value="Tetratricopeptide repeat domain"/>
    <property type="match status" value="4"/>
</dbReference>
<reference evidence="3 4" key="1">
    <citation type="submission" date="2024-04" db="EMBL/GenBank/DDBJ databases">
        <title>The reference genome of an endangered Asteraceae, Deinandra increscens subsp. villosa, native to the Central Coast of California.</title>
        <authorList>
            <person name="Guilliams M."/>
            <person name="Hasenstab-Lehman K."/>
            <person name="Meyer R."/>
            <person name="Mcevoy S."/>
        </authorList>
    </citation>
    <scope>NUCLEOTIDE SEQUENCE [LARGE SCALE GENOMIC DNA]</scope>
    <source>
        <tissue evidence="3">Leaf</tissue>
    </source>
</reference>
<dbReference type="FunFam" id="1.25.40.10:FF:000090">
    <property type="entry name" value="Pentatricopeptide repeat-containing protein, chloroplastic"/>
    <property type="match status" value="1"/>
</dbReference>
<gene>
    <name evidence="3" type="ORF">SSX86_021756</name>
</gene>
<accession>A0AAP0CS06</accession>
<organism evidence="3 4">
    <name type="scientific">Deinandra increscens subsp. villosa</name>
    <dbReference type="NCBI Taxonomy" id="3103831"/>
    <lineage>
        <taxon>Eukaryota</taxon>
        <taxon>Viridiplantae</taxon>
        <taxon>Streptophyta</taxon>
        <taxon>Embryophyta</taxon>
        <taxon>Tracheophyta</taxon>
        <taxon>Spermatophyta</taxon>
        <taxon>Magnoliopsida</taxon>
        <taxon>eudicotyledons</taxon>
        <taxon>Gunneridae</taxon>
        <taxon>Pentapetalae</taxon>
        <taxon>asterids</taxon>
        <taxon>campanulids</taxon>
        <taxon>Asterales</taxon>
        <taxon>Asteraceae</taxon>
        <taxon>Asteroideae</taxon>
        <taxon>Heliantheae alliance</taxon>
        <taxon>Madieae</taxon>
        <taxon>Madiinae</taxon>
        <taxon>Deinandra</taxon>
    </lineage>
</organism>
<dbReference type="NCBIfam" id="TIGR00756">
    <property type="entry name" value="PPR"/>
    <property type="match status" value="7"/>
</dbReference>
<dbReference type="GO" id="GO:0009451">
    <property type="term" value="P:RNA modification"/>
    <property type="evidence" value="ECO:0007669"/>
    <property type="project" value="InterPro"/>
</dbReference>
<dbReference type="AlphaFoldDB" id="A0AAP0CS06"/>
<evidence type="ECO:0008006" key="5">
    <source>
        <dbReference type="Google" id="ProtNLM"/>
    </source>
</evidence>
<feature type="repeat" description="PPR" evidence="2">
    <location>
        <begin position="217"/>
        <end position="251"/>
    </location>
</feature>
<feature type="repeat" description="PPR" evidence="2">
    <location>
        <begin position="182"/>
        <end position="216"/>
    </location>
</feature>
<dbReference type="FunFam" id="1.25.40.10:FF:000344">
    <property type="entry name" value="Pentatricopeptide repeat-containing protein"/>
    <property type="match status" value="1"/>
</dbReference>
<feature type="repeat" description="PPR" evidence="2">
    <location>
        <begin position="151"/>
        <end position="181"/>
    </location>
</feature>
<dbReference type="Proteomes" id="UP001408789">
    <property type="component" value="Unassembled WGS sequence"/>
</dbReference>
<dbReference type="InterPro" id="IPR011990">
    <property type="entry name" value="TPR-like_helical_dom_sf"/>
</dbReference>
<dbReference type="Pfam" id="PF20431">
    <property type="entry name" value="E_motif"/>
    <property type="match status" value="1"/>
</dbReference>
<feature type="repeat" description="PPR" evidence="2">
    <location>
        <begin position="353"/>
        <end position="387"/>
    </location>
</feature>
<dbReference type="EMBL" id="JBCNJP010000021">
    <property type="protein sequence ID" value="KAK9059137.1"/>
    <property type="molecule type" value="Genomic_DNA"/>
</dbReference>
<dbReference type="Pfam" id="PF01535">
    <property type="entry name" value="PPR"/>
    <property type="match status" value="3"/>
</dbReference>
<evidence type="ECO:0000313" key="3">
    <source>
        <dbReference type="EMBL" id="KAK9059137.1"/>
    </source>
</evidence>
<feature type="repeat" description="PPR" evidence="2">
    <location>
        <begin position="252"/>
        <end position="286"/>
    </location>
</feature>
<protein>
    <recommendedName>
        <fullName evidence="5">Pentatricopeptide repeat-containing protein</fullName>
    </recommendedName>
</protein>
<dbReference type="PANTHER" id="PTHR47926:SF453">
    <property type="entry name" value="PENTATRICOPEPTIDE REPEAT (PPR) SUPERFAMILY PROTEIN"/>
    <property type="match status" value="1"/>
</dbReference>